<protein>
    <submittedName>
        <fullName evidence="1">Uncharacterized protein</fullName>
    </submittedName>
</protein>
<evidence type="ECO:0000313" key="1">
    <source>
        <dbReference type="EMBL" id="TVP40361.1"/>
    </source>
</evidence>
<dbReference type="OrthoDB" id="12219at2157"/>
<sequence>MNESDNNIIQCFTPRDTICELSYGAWTAKWWEWALSVPMPVNPVLDDTGQYADRNQHYPVWFLAGTIGDENKIAHRTCTIPKQTPILFPVINYIRTTEPRFKSTSEMVNHVRKDIDDIVINEAVIDGYTVPSYRVNSNPCLFSLSVKEENKLGIPVGTTIASADGYWVFIKSLNCGQHDVYFHGACSGGIRNASARYQITVN</sequence>
<gene>
    <name evidence="1" type="ORF">NARC_80089</name>
</gene>
<accession>A0A557SUV1</accession>
<proteinExistence type="predicted"/>
<dbReference type="EMBL" id="VOAH01000008">
    <property type="protein sequence ID" value="TVP40361.1"/>
    <property type="molecule type" value="Genomic_DNA"/>
</dbReference>
<evidence type="ECO:0000313" key="2">
    <source>
        <dbReference type="Proteomes" id="UP000315289"/>
    </source>
</evidence>
<dbReference type="Proteomes" id="UP000315289">
    <property type="component" value="Unassembled WGS sequence"/>
</dbReference>
<dbReference type="RefSeq" id="WP_144731561.1">
    <property type="nucleotide sequence ID" value="NZ_ML675584.1"/>
</dbReference>
<dbReference type="AlphaFoldDB" id="A0A557SUV1"/>
<keyword evidence="2" id="KW-1185">Reference proteome</keyword>
<comment type="caution">
    <text evidence="1">The sequence shown here is derived from an EMBL/GenBank/DDBJ whole genome shotgun (WGS) entry which is preliminary data.</text>
</comment>
<organism evidence="1 2">
    <name type="scientific">Candidatus Nitrosocosmicus arcticus</name>
    <dbReference type="NCBI Taxonomy" id="2035267"/>
    <lineage>
        <taxon>Archaea</taxon>
        <taxon>Nitrososphaerota</taxon>
        <taxon>Nitrososphaeria</taxon>
        <taxon>Nitrososphaerales</taxon>
        <taxon>Nitrososphaeraceae</taxon>
        <taxon>Candidatus Nitrosocosmicus</taxon>
    </lineage>
</organism>
<reference evidence="1 2" key="1">
    <citation type="journal article" date="2019" name="Front. Microbiol.">
        <title>Ammonia Oxidation by the Arctic Terrestrial Thaumarchaeote Candidatus Nitrosocosmicus arcticus Is Stimulated by Increasing Temperatures.</title>
        <authorList>
            <person name="Alves R.J.E."/>
            <person name="Kerou M."/>
            <person name="Zappe A."/>
            <person name="Bittner R."/>
            <person name="Abby S.S."/>
            <person name="Schmidt H.A."/>
            <person name="Pfeifer K."/>
            <person name="Schleper C."/>
        </authorList>
    </citation>
    <scope>NUCLEOTIDE SEQUENCE [LARGE SCALE GENOMIC DNA]</scope>
    <source>
        <strain evidence="1 2">Kfb</strain>
    </source>
</reference>
<name>A0A557SUV1_9ARCH</name>